<keyword evidence="7" id="KW-0406">Ion transport</keyword>
<keyword evidence="13" id="KW-1185">Reference proteome</keyword>
<dbReference type="Proteomes" id="UP000239089">
    <property type="component" value="Unassembled WGS sequence"/>
</dbReference>
<evidence type="ECO:0000256" key="4">
    <source>
        <dbReference type="ARBA" id="ARBA00022496"/>
    </source>
</evidence>
<organism evidence="12 13">
    <name type="scientific">Rhodoblastus sphagnicola</name>
    <dbReference type="NCBI Taxonomy" id="333368"/>
    <lineage>
        <taxon>Bacteria</taxon>
        <taxon>Pseudomonadati</taxon>
        <taxon>Pseudomonadota</taxon>
        <taxon>Alphaproteobacteria</taxon>
        <taxon>Hyphomicrobiales</taxon>
        <taxon>Rhodoblastaceae</taxon>
        <taxon>Rhodoblastus</taxon>
    </lineage>
</organism>
<dbReference type="InterPro" id="IPR039426">
    <property type="entry name" value="TonB-dep_rcpt-like"/>
</dbReference>
<dbReference type="GO" id="GO:0006826">
    <property type="term" value="P:iron ion transport"/>
    <property type="evidence" value="ECO:0007669"/>
    <property type="project" value="UniProtKB-KW"/>
</dbReference>
<evidence type="ECO:0000259" key="11">
    <source>
        <dbReference type="Pfam" id="PF00593"/>
    </source>
</evidence>
<evidence type="ECO:0000313" key="12">
    <source>
        <dbReference type="EMBL" id="PPQ29368.1"/>
    </source>
</evidence>
<reference evidence="12 13" key="1">
    <citation type="journal article" date="2018" name="Arch. Microbiol.">
        <title>New insights into the metabolic potential of the phototrophic purple bacterium Rhodopila globiformis DSM 161(T) from its draft genome sequence and evidence for a vanadium-dependent nitrogenase.</title>
        <authorList>
            <person name="Imhoff J.F."/>
            <person name="Rahn T."/>
            <person name="Kunzel S."/>
            <person name="Neulinger S.C."/>
        </authorList>
    </citation>
    <scope>NUCLEOTIDE SEQUENCE [LARGE SCALE GENOMIC DNA]</scope>
    <source>
        <strain evidence="12 13">DSM 16996</strain>
    </source>
</reference>
<protein>
    <recommendedName>
        <fullName evidence="11">TonB-dependent receptor-like beta-barrel domain-containing protein</fullName>
    </recommendedName>
</protein>
<evidence type="ECO:0000256" key="8">
    <source>
        <dbReference type="ARBA" id="ARBA00023077"/>
    </source>
</evidence>
<keyword evidence="3" id="KW-1134">Transmembrane beta strand</keyword>
<dbReference type="GO" id="GO:0009279">
    <property type="term" value="C:cell outer membrane"/>
    <property type="evidence" value="ECO:0007669"/>
    <property type="project" value="UniProtKB-SubCell"/>
</dbReference>
<dbReference type="EMBL" id="NHSJ01000094">
    <property type="protein sequence ID" value="PPQ29368.1"/>
    <property type="molecule type" value="Genomic_DNA"/>
</dbReference>
<accession>A0A2S6N424</accession>
<keyword evidence="10" id="KW-0998">Cell outer membrane</keyword>
<keyword evidence="6" id="KW-0408">Iron</keyword>
<evidence type="ECO:0000256" key="6">
    <source>
        <dbReference type="ARBA" id="ARBA00023004"/>
    </source>
</evidence>
<dbReference type="AlphaFoldDB" id="A0A2S6N424"/>
<evidence type="ECO:0000256" key="1">
    <source>
        <dbReference type="ARBA" id="ARBA00004571"/>
    </source>
</evidence>
<comment type="subcellular location">
    <subcellularLocation>
        <location evidence="1">Cell outer membrane</location>
        <topology evidence="1">Multi-pass membrane protein</topology>
    </subcellularLocation>
</comment>
<evidence type="ECO:0000256" key="2">
    <source>
        <dbReference type="ARBA" id="ARBA00022448"/>
    </source>
</evidence>
<dbReference type="PANTHER" id="PTHR32552">
    <property type="entry name" value="FERRICHROME IRON RECEPTOR-RELATED"/>
    <property type="match status" value="1"/>
</dbReference>
<evidence type="ECO:0000256" key="3">
    <source>
        <dbReference type="ARBA" id="ARBA00022452"/>
    </source>
</evidence>
<dbReference type="SUPFAM" id="SSF56935">
    <property type="entry name" value="Porins"/>
    <property type="match status" value="1"/>
</dbReference>
<keyword evidence="9" id="KW-0472">Membrane</keyword>
<evidence type="ECO:0000256" key="7">
    <source>
        <dbReference type="ARBA" id="ARBA00023065"/>
    </source>
</evidence>
<gene>
    <name evidence="12" type="ORF">CCR94_15535</name>
</gene>
<keyword evidence="8" id="KW-0798">TonB box</keyword>
<proteinExistence type="predicted"/>
<dbReference type="InterPro" id="IPR000531">
    <property type="entry name" value="Beta-barrel_TonB"/>
</dbReference>
<sequence>MPPWFPPNQVHAESVTDFYSFGFRGQLPTIETPLAPVQIAWNASIYRNDTSHYSDNELGDDLGRVREQGVKAAVEVSTGPLTVSASYKYTDSRFLDTTVLGNGVNAGRDLATNTITIKPGDTVPVQPQHTVKIGAAFAVTPQWVIGATLRGVSGSNYFGDEINYYPKMPGYFVASFNTSYRYDEHLEFFGILENAFDKQYAVLGALVVVQGNKFAQVSSVTDSRAWILGQPLSVYGGFKYKF</sequence>
<dbReference type="PANTHER" id="PTHR32552:SF81">
    <property type="entry name" value="TONB-DEPENDENT OUTER MEMBRANE RECEPTOR"/>
    <property type="match status" value="1"/>
</dbReference>
<feature type="domain" description="TonB-dependent receptor-like beta-barrel" evidence="11">
    <location>
        <begin position="38"/>
        <end position="189"/>
    </location>
</feature>
<dbReference type="InterPro" id="IPR036942">
    <property type="entry name" value="Beta-barrel_TonB_sf"/>
</dbReference>
<keyword evidence="4" id="KW-0410">Iron transport</keyword>
<name>A0A2S6N424_9HYPH</name>
<dbReference type="Gene3D" id="2.40.170.20">
    <property type="entry name" value="TonB-dependent receptor, beta-barrel domain"/>
    <property type="match status" value="1"/>
</dbReference>
<comment type="caution">
    <text evidence="12">The sequence shown here is derived from an EMBL/GenBank/DDBJ whole genome shotgun (WGS) entry which is preliminary data.</text>
</comment>
<evidence type="ECO:0000256" key="5">
    <source>
        <dbReference type="ARBA" id="ARBA00022692"/>
    </source>
</evidence>
<evidence type="ECO:0000256" key="9">
    <source>
        <dbReference type="ARBA" id="ARBA00023136"/>
    </source>
</evidence>
<evidence type="ECO:0000256" key="10">
    <source>
        <dbReference type="ARBA" id="ARBA00023237"/>
    </source>
</evidence>
<keyword evidence="2" id="KW-0813">Transport</keyword>
<dbReference type="Pfam" id="PF00593">
    <property type="entry name" value="TonB_dep_Rec_b-barrel"/>
    <property type="match status" value="1"/>
</dbReference>
<evidence type="ECO:0000313" key="13">
    <source>
        <dbReference type="Proteomes" id="UP000239089"/>
    </source>
</evidence>
<keyword evidence="5" id="KW-0812">Transmembrane</keyword>